<proteinExistence type="predicted"/>
<accession>A0A0V1G2U9</accession>
<keyword evidence="2" id="KW-1185">Reference proteome</keyword>
<name>A0A0V1G2U9_TRIPS</name>
<gene>
    <name evidence="1" type="ORF">T4D_11423</name>
</gene>
<evidence type="ECO:0000313" key="2">
    <source>
        <dbReference type="Proteomes" id="UP000054995"/>
    </source>
</evidence>
<dbReference type="EMBL" id="JYDT01000006">
    <property type="protein sequence ID" value="KRY92647.1"/>
    <property type="molecule type" value="Genomic_DNA"/>
</dbReference>
<organism evidence="1 2">
    <name type="scientific">Trichinella pseudospiralis</name>
    <name type="common">Parasitic roundworm</name>
    <dbReference type="NCBI Taxonomy" id="6337"/>
    <lineage>
        <taxon>Eukaryota</taxon>
        <taxon>Metazoa</taxon>
        <taxon>Ecdysozoa</taxon>
        <taxon>Nematoda</taxon>
        <taxon>Enoplea</taxon>
        <taxon>Dorylaimia</taxon>
        <taxon>Trichinellida</taxon>
        <taxon>Trichinellidae</taxon>
        <taxon>Trichinella</taxon>
    </lineage>
</organism>
<sequence>MAEYGRRPEAVLVGNRASCALLWWSNIFFKKSNGRKVNSDGDGPPTVTKVSIYYNGGLSGNPYK</sequence>
<protein>
    <submittedName>
        <fullName evidence="1">Uncharacterized protein</fullName>
    </submittedName>
</protein>
<evidence type="ECO:0000313" key="1">
    <source>
        <dbReference type="EMBL" id="KRY92647.1"/>
    </source>
</evidence>
<comment type="caution">
    <text evidence="1">The sequence shown here is derived from an EMBL/GenBank/DDBJ whole genome shotgun (WGS) entry which is preliminary data.</text>
</comment>
<dbReference type="Proteomes" id="UP000054995">
    <property type="component" value="Unassembled WGS sequence"/>
</dbReference>
<reference evidence="1 2" key="1">
    <citation type="submission" date="2015-01" db="EMBL/GenBank/DDBJ databases">
        <title>Evolution of Trichinella species and genotypes.</title>
        <authorList>
            <person name="Korhonen P.K."/>
            <person name="Edoardo P."/>
            <person name="Giuseppe L.R."/>
            <person name="Gasser R.B."/>
        </authorList>
    </citation>
    <scope>NUCLEOTIDE SEQUENCE [LARGE SCALE GENOMIC DNA]</scope>
    <source>
        <strain evidence="1">ISS470</strain>
    </source>
</reference>